<evidence type="ECO:0000313" key="4">
    <source>
        <dbReference type="Proteomes" id="UP000271464"/>
    </source>
</evidence>
<reference evidence="1 3" key="1">
    <citation type="submission" date="2017-02" db="EMBL/GenBank/DDBJ databases">
        <title>Mycobacterium kansasii genomes.</title>
        <authorList>
            <person name="Borowka P."/>
            <person name="Strapagiel D."/>
            <person name="Marciniak B."/>
            <person name="Lach J."/>
            <person name="Bakula Z."/>
            <person name="Van Ingen J."/>
            <person name="Safianowska A."/>
            <person name="Brzostek A."/>
            <person name="Dziadek J."/>
            <person name="Jagielski T."/>
        </authorList>
    </citation>
    <scope>NUCLEOTIDE SEQUENCE [LARGE SCALE GENOMIC DNA]</scope>
    <source>
        <strain evidence="1 3">12MK</strain>
    </source>
</reference>
<evidence type="ECO:0000313" key="1">
    <source>
        <dbReference type="EMBL" id="ORC08002.1"/>
    </source>
</evidence>
<dbReference type="GeneID" id="66599014"/>
<keyword evidence="4" id="KW-1185">Reference proteome</keyword>
<reference evidence="2 4" key="2">
    <citation type="submission" date="2018-09" db="EMBL/GenBank/DDBJ databases">
        <authorList>
            <person name="Tagini F."/>
        </authorList>
    </citation>
    <scope>NUCLEOTIDE SEQUENCE [LARGE SCALE GENOMIC DNA]</scope>
    <source>
        <strain evidence="2 4">MK4</strain>
    </source>
</reference>
<dbReference type="AlphaFoldDB" id="A0A8E2IRT3"/>
<dbReference type="Proteomes" id="UP000271464">
    <property type="component" value="Unassembled WGS sequence"/>
</dbReference>
<dbReference type="OrthoDB" id="4378081at2"/>
<evidence type="ECO:0000313" key="2">
    <source>
        <dbReference type="EMBL" id="VAZ87175.1"/>
    </source>
</evidence>
<comment type="caution">
    <text evidence="1">The sequence shown here is derived from an EMBL/GenBank/DDBJ whole genome shotgun (WGS) entry which is preliminary data.</text>
</comment>
<gene>
    <name evidence="1" type="ORF">B4U45_16740</name>
    <name evidence="2" type="ORF">LAUMK4_00284</name>
</gene>
<name>A0A8E2IRT3_9MYCO</name>
<protein>
    <submittedName>
        <fullName evidence="1">Uncharacterized protein</fullName>
    </submittedName>
</protein>
<dbReference type="Proteomes" id="UP000192335">
    <property type="component" value="Unassembled WGS sequence"/>
</dbReference>
<proteinExistence type="predicted"/>
<accession>A0A8E2IRT3</accession>
<dbReference type="EMBL" id="MWQA01000001">
    <property type="protein sequence ID" value="ORC08002.1"/>
    <property type="molecule type" value="Genomic_DNA"/>
</dbReference>
<dbReference type="RefSeq" id="WP_075546334.1">
    <property type="nucleotide sequence ID" value="NZ_LWCM01000076.1"/>
</dbReference>
<sequence>MTTNPLIPRPFRIWGGDGLGGTQTHGDVLVNQLADGVTLDSVWLELGEVLALYNSHRSALANLLSYRTINAADAVPQNVKAEHFEEATEFGVPSGVSDPSYLKLGYSWRDYDLALRCTWKYLRSATSEQVTNRITRALEADNRLVTGSILQRLFSPIVFTNDFGHNCYGLWNADGMKPPNHMGRTFDGTHTHYLATNSTTLDPIHVENGIRHIAEHGYGTTQAARFLLLAHPNDIEASEIASWRAGVTYDTNKTPRYDFIPSSNAPAYISQENIHGAVPPAEYEGLLVTGSYGKAWIIESYFIPQGYVAIVATGGPGSDANPVGFREHTNPAYRGLRRIPGQWRGYPLQDSFLARGFGTGVRHRGAAVAIQIAASPTYAPPVIEL</sequence>
<dbReference type="EMBL" id="UPHM01000007">
    <property type="protein sequence ID" value="VAZ87175.1"/>
    <property type="molecule type" value="Genomic_DNA"/>
</dbReference>
<organism evidence="1 3">
    <name type="scientific">Mycobacterium persicum</name>
    <dbReference type="NCBI Taxonomy" id="1487726"/>
    <lineage>
        <taxon>Bacteria</taxon>
        <taxon>Bacillati</taxon>
        <taxon>Actinomycetota</taxon>
        <taxon>Actinomycetes</taxon>
        <taxon>Mycobacteriales</taxon>
        <taxon>Mycobacteriaceae</taxon>
        <taxon>Mycobacterium</taxon>
    </lineage>
</organism>
<evidence type="ECO:0000313" key="3">
    <source>
        <dbReference type="Proteomes" id="UP000192335"/>
    </source>
</evidence>